<protein>
    <submittedName>
        <fullName evidence="1">Uncharacterized protein</fullName>
    </submittedName>
</protein>
<keyword evidence="2" id="KW-1185">Reference proteome</keyword>
<dbReference type="EMBL" id="BMAV01023107">
    <property type="protein sequence ID" value="GFY78633.1"/>
    <property type="molecule type" value="Genomic_DNA"/>
</dbReference>
<sequence>YMSKRFWRVTFLPLLVRMTESVRSFVPLLVLAVLDCGKVFALV</sequence>
<proteinExistence type="predicted"/>
<evidence type="ECO:0000313" key="1">
    <source>
        <dbReference type="EMBL" id="GFY78633.1"/>
    </source>
</evidence>
<feature type="non-terminal residue" evidence="1">
    <location>
        <position position="1"/>
    </location>
</feature>
<accession>A0A8X7CRP1</accession>
<name>A0A8X7CRP1_9ARAC</name>
<reference evidence="1" key="1">
    <citation type="submission" date="2020-08" db="EMBL/GenBank/DDBJ databases">
        <title>Multicomponent nature underlies the extraordinary mechanical properties of spider dragline silk.</title>
        <authorList>
            <person name="Kono N."/>
            <person name="Nakamura H."/>
            <person name="Mori M."/>
            <person name="Yoshida Y."/>
            <person name="Ohtoshi R."/>
            <person name="Malay A.D."/>
            <person name="Moran D.A.P."/>
            <person name="Tomita M."/>
            <person name="Numata K."/>
            <person name="Arakawa K."/>
        </authorList>
    </citation>
    <scope>NUCLEOTIDE SEQUENCE</scope>
</reference>
<dbReference type="AlphaFoldDB" id="A0A8X7CRP1"/>
<gene>
    <name evidence="1" type="ORF">TNIN_92241</name>
</gene>
<organism evidence="1 2">
    <name type="scientific">Trichonephila inaurata madagascariensis</name>
    <dbReference type="NCBI Taxonomy" id="2747483"/>
    <lineage>
        <taxon>Eukaryota</taxon>
        <taxon>Metazoa</taxon>
        <taxon>Ecdysozoa</taxon>
        <taxon>Arthropoda</taxon>
        <taxon>Chelicerata</taxon>
        <taxon>Arachnida</taxon>
        <taxon>Araneae</taxon>
        <taxon>Araneomorphae</taxon>
        <taxon>Entelegynae</taxon>
        <taxon>Araneoidea</taxon>
        <taxon>Nephilidae</taxon>
        <taxon>Trichonephila</taxon>
        <taxon>Trichonephila inaurata</taxon>
    </lineage>
</organism>
<evidence type="ECO:0000313" key="2">
    <source>
        <dbReference type="Proteomes" id="UP000886998"/>
    </source>
</evidence>
<dbReference type="Proteomes" id="UP000886998">
    <property type="component" value="Unassembled WGS sequence"/>
</dbReference>
<comment type="caution">
    <text evidence="1">The sequence shown here is derived from an EMBL/GenBank/DDBJ whole genome shotgun (WGS) entry which is preliminary data.</text>
</comment>